<dbReference type="Proteomes" id="UP001597512">
    <property type="component" value="Unassembled WGS sequence"/>
</dbReference>
<evidence type="ECO:0000313" key="1">
    <source>
        <dbReference type="EMBL" id="MFD2935099.1"/>
    </source>
</evidence>
<sequence>MPDYKQCRFSAWDAMGRPLGSAAAYIGQHGHLPGVPSAQEVVESGVDLVKMNAKLLEKIEELTLYCIQLEKAGQVKEGRLDGQQARLDLVEKLVKQLLAKKSNKV</sequence>
<accession>A0ABW6AKF2</accession>
<reference evidence="2" key="1">
    <citation type="journal article" date="2019" name="Int. J. Syst. Evol. Microbiol.">
        <title>The Global Catalogue of Microorganisms (GCM) 10K type strain sequencing project: providing services to taxonomists for standard genome sequencing and annotation.</title>
        <authorList>
            <consortium name="The Broad Institute Genomics Platform"/>
            <consortium name="The Broad Institute Genome Sequencing Center for Infectious Disease"/>
            <person name="Wu L."/>
            <person name="Ma J."/>
        </authorList>
    </citation>
    <scope>NUCLEOTIDE SEQUENCE [LARGE SCALE GENOMIC DNA]</scope>
    <source>
        <strain evidence="2">KCTC 52490</strain>
    </source>
</reference>
<proteinExistence type="predicted"/>
<comment type="caution">
    <text evidence="1">The sequence shown here is derived from an EMBL/GenBank/DDBJ whole genome shotgun (WGS) entry which is preliminary data.</text>
</comment>
<keyword evidence="2" id="KW-1185">Reference proteome</keyword>
<dbReference type="RefSeq" id="WP_381502369.1">
    <property type="nucleotide sequence ID" value="NZ_JBHUOM010000012.1"/>
</dbReference>
<organism evidence="1 2">
    <name type="scientific">Spirosoma flavum</name>
    <dbReference type="NCBI Taxonomy" id="2048557"/>
    <lineage>
        <taxon>Bacteria</taxon>
        <taxon>Pseudomonadati</taxon>
        <taxon>Bacteroidota</taxon>
        <taxon>Cytophagia</taxon>
        <taxon>Cytophagales</taxon>
        <taxon>Cytophagaceae</taxon>
        <taxon>Spirosoma</taxon>
    </lineage>
</organism>
<protein>
    <submittedName>
        <fullName evidence="1">Uncharacterized protein</fullName>
    </submittedName>
</protein>
<dbReference type="EMBL" id="JBHUOM010000012">
    <property type="protein sequence ID" value="MFD2935099.1"/>
    <property type="molecule type" value="Genomic_DNA"/>
</dbReference>
<gene>
    <name evidence="1" type="ORF">ACFS25_15005</name>
</gene>
<evidence type="ECO:0000313" key="2">
    <source>
        <dbReference type="Proteomes" id="UP001597512"/>
    </source>
</evidence>
<name>A0ABW6AKF2_9BACT</name>